<comment type="subcellular location">
    <subcellularLocation>
        <location evidence="1">Golgi apparatus membrane</location>
        <topology evidence="1">Peripheral membrane protein</topology>
        <orientation evidence="1">Cytoplasmic side</orientation>
    </subcellularLocation>
</comment>
<dbReference type="Pfam" id="PF05719">
    <property type="entry name" value="GPP34"/>
    <property type="match status" value="1"/>
</dbReference>
<dbReference type="RefSeq" id="WP_212518886.1">
    <property type="nucleotide sequence ID" value="NZ_JAGSOH010000041.1"/>
</dbReference>
<dbReference type="GO" id="GO:0005737">
    <property type="term" value="C:cytoplasm"/>
    <property type="evidence" value="ECO:0007669"/>
    <property type="project" value="UniProtKB-ARBA"/>
</dbReference>
<dbReference type="GO" id="GO:0070273">
    <property type="term" value="F:phosphatidylinositol-4-phosphate binding"/>
    <property type="evidence" value="ECO:0007669"/>
    <property type="project" value="InterPro"/>
</dbReference>
<feature type="region of interest" description="Disordered" evidence="5">
    <location>
        <begin position="233"/>
        <end position="258"/>
    </location>
</feature>
<evidence type="ECO:0000256" key="4">
    <source>
        <dbReference type="ARBA" id="ARBA00023136"/>
    </source>
</evidence>
<dbReference type="GO" id="GO:0012505">
    <property type="term" value="C:endomembrane system"/>
    <property type="evidence" value="ECO:0007669"/>
    <property type="project" value="UniProtKB-ARBA"/>
</dbReference>
<dbReference type="EMBL" id="JAGSOH010000041">
    <property type="protein sequence ID" value="MBR7827744.1"/>
    <property type="molecule type" value="Genomic_DNA"/>
</dbReference>
<evidence type="ECO:0000256" key="5">
    <source>
        <dbReference type="SAM" id="MobiDB-lite"/>
    </source>
</evidence>
<gene>
    <name evidence="6" type="ORF">KDK95_15600</name>
</gene>
<proteinExistence type="predicted"/>
<evidence type="ECO:0000256" key="2">
    <source>
        <dbReference type="ARBA" id="ARBA00023034"/>
    </source>
</evidence>
<reference evidence="6" key="1">
    <citation type="submission" date="2021-04" db="EMBL/GenBank/DDBJ databases">
        <title>Genome based classification of Actinospica acidithermotolerans sp. nov., an actinobacterium isolated from an Indonesian hot spring.</title>
        <authorList>
            <person name="Kusuma A.B."/>
            <person name="Putra K.E."/>
            <person name="Nafisah S."/>
            <person name="Loh J."/>
            <person name="Nouioui I."/>
            <person name="Goodfellow M."/>
        </authorList>
    </citation>
    <scope>NUCLEOTIDE SEQUENCE</scope>
    <source>
        <strain evidence="6">MGRD01-02</strain>
    </source>
</reference>
<keyword evidence="4" id="KW-0472">Membrane</keyword>
<evidence type="ECO:0000256" key="1">
    <source>
        <dbReference type="ARBA" id="ARBA00004255"/>
    </source>
</evidence>
<dbReference type="InterPro" id="IPR008628">
    <property type="entry name" value="GPP34-like"/>
</dbReference>
<comment type="caution">
    <text evidence="6">The sequence shown here is derived from an EMBL/GenBank/DDBJ whole genome shotgun (WGS) entry which is preliminary data.</text>
</comment>
<dbReference type="AlphaFoldDB" id="A0A941IHY6"/>
<keyword evidence="7" id="KW-1185">Reference proteome</keyword>
<evidence type="ECO:0000313" key="7">
    <source>
        <dbReference type="Proteomes" id="UP000676325"/>
    </source>
</evidence>
<name>A0A941IHY6_9ACTN</name>
<dbReference type="Gene3D" id="1.10.3630.10">
    <property type="entry name" value="yeast vps74-n-term truncation variant domain like"/>
    <property type="match status" value="1"/>
</dbReference>
<accession>A0A941IHY6</accession>
<organism evidence="6 7">
    <name type="scientific">Actinospica acidithermotolerans</name>
    <dbReference type="NCBI Taxonomy" id="2828514"/>
    <lineage>
        <taxon>Bacteria</taxon>
        <taxon>Bacillati</taxon>
        <taxon>Actinomycetota</taxon>
        <taxon>Actinomycetes</taxon>
        <taxon>Catenulisporales</taxon>
        <taxon>Actinospicaceae</taxon>
        <taxon>Actinospica</taxon>
    </lineage>
</organism>
<sequence>MTSGEDLVLIALVPRSGRIREADRLKYALRASVLVDLALAHRITMNANRIKVLDAARTGDGRLDSALASLSANSAPTLGSWIKDTPAGFGMVNRYLSILADQGVLHLERHRGRLAAPMLATLLDPARRDAAVARINRVARGRESDDADRALAGLIHACGLDRHLYRFSPLARMRISRLRSYQEVADSAASSAAVEEAAVAQIVAQAVSDGIAQLTAELGKLLRYEYRIEHTGAIDHHGTSPSHHGGYGDSGSGHHHGH</sequence>
<keyword evidence="3" id="KW-0446">Lipid-binding</keyword>
<protein>
    <submittedName>
        <fullName evidence="6">GPP34 family phosphoprotein</fullName>
    </submittedName>
</protein>
<keyword evidence="2" id="KW-0333">Golgi apparatus</keyword>
<dbReference type="Proteomes" id="UP000676325">
    <property type="component" value="Unassembled WGS sequence"/>
</dbReference>
<evidence type="ECO:0000256" key="3">
    <source>
        <dbReference type="ARBA" id="ARBA00023121"/>
    </source>
</evidence>
<dbReference type="InterPro" id="IPR038261">
    <property type="entry name" value="GPP34-like_sf"/>
</dbReference>
<evidence type="ECO:0000313" key="6">
    <source>
        <dbReference type="EMBL" id="MBR7827744.1"/>
    </source>
</evidence>